<reference evidence="1 4" key="2">
    <citation type="submission" date="2020-08" db="EMBL/GenBank/DDBJ databases">
        <title>Genomic Encyclopedia of Type Strains, Phase IV (KMG-IV): sequencing the most valuable type-strain genomes for metagenomic binning, comparative biology and taxonomic classification.</title>
        <authorList>
            <person name="Goeker M."/>
        </authorList>
    </citation>
    <scope>NUCLEOTIDE SEQUENCE [LARGE SCALE GENOMIC DNA]</scope>
    <source>
        <strain evidence="1 4">DSM 12421</strain>
    </source>
</reference>
<name>A0A650CJI5_SULOH</name>
<organism evidence="2 3">
    <name type="scientific">Sulfurisphaera ohwakuensis</name>
    <dbReference type="NCBI Taxonomy" id="69656"/>
    <lineage>
        <taxon>Archaea</taxon>
        <taxon>Thermoproteota</taxon>
        <taxon>Thermoprotei</taxon>
        <taxon>Sulfolobales</taxon>
        <taxon>Sulfolobaceae</taxon>
        <taxon>Sulfurisphaera</taxon>
    </lineage>
</organism>
<evidence type="ECO:0000313" key="3">
    <source>
        <dbReference type="Proteomes" id="UP000427373"/>
    </source>
</evidence>
<dbReference type="KEGG" id="soh:D1869_12650"/>
<dbReference type="RefSeq" id="WP_156015397.1">
    <property type="nucleotide sequence ID" value="NZ_CP045484.1"/>
</dbReference>
<dbReference type="Proteomes" id="UP000582213">
    <property type="component" value="Unassembled WGS sequence"/>
</dbReference>
<dbReference type="AlphaFoldDB" id="A0A650CJI5"/>
<dbReference type="GeneID" id="42802109"/>
<dbReference type="EMBL" id="CP045484">
    <property type="protein sequence ID" value="QGR17933.1"/>
    <property type="molecule type" value="Genomic_DNA"/>
</dbReference>
<protein>
    <submittedName>
        <fullName evidence="2">Uncharacterized protein</fullName>
    </submittedName>
</protein>
<evidence type="ECO:0000313" key="1">
    <source>
        <dbReference type="EMBL" id="MBB5253866.1"/>
    </source>
</evidence>
<accession>A0A650CJI5</accession>
<sequence>MQSVELLMQINSLKSVISEALDFSEKNNLVPLISFYLEDDLLKKMVKKLDSKLGDIFKKYSYSRDLFIKEAIKILNTESEEIFTHFIYYAIPISEKTEIMIIKNNWIPPRAVILNGKVRFTFMPYSNIEDMEKAIKTQNDDDIIVEFENGIVKSYDRKRNIFTDFRSVTQVLQSRNKVSVNLFTSLKSIFHLTILSNNVYPYKNKIEINMRNGEFYFNIIQGKAKRDDVINGDTLTAESKAELYYDYKKNSINKEIILNGLIYKLPSF</sequence>
<gene>
    <name evidence="2" type="ORF">D1869_12650</name>
    <name evidence="1" type="ORF">HNQ62_001637</name>
</gene>
<dbReference type="EMBL" id="JACHFY010000008">
    <property type="protein sequence ID" value="MBB5253866.1"/>
    <property type="molecule type" value="Genomic_DNA"/>
</dbReference>
<evidence type="ECO:0000313" key="2">
    <source>
        <dbReference type="EMBL" id="QGR17933.1"/>
    </source>
</evidence>
<proteinExistence type="predicted"/>
<reference evidence="2 3" key="1">
    <citation type="submission" date="2019-10" db="EMBL/GenBank/DDBJ databases">
        <title>Genome Sequences from Six Type Strain Members of the Archaeal Family Sulfolobaceae: Acidianus ambivalens, Acidianus infernus, Metallosphaera prunae, Stygiolobus azoricus, Sulfolobus metallicus, and Sulfurisphaera ohwakuensis.</title>
        <authorList>
            <person name="Counts J.A."/>
            <person name="Kelly R.M."/>
        </authorList>
    </citation>
    <scope>NUCLEOTIDE SEQUENCE [LARGE SCALE GENOMIC DNA]</scope>
    <source>
        <strain evidence="2 3">TA-1</strain>
    </source>
</reference>
<dbReference type="OrthoDB" id="34497at2157"/>
<keyword evidence="3" id="KW-1185">Reference proteome</keyword>
<evidence type="ECO:0000313" key="4">
    <source>
        <dbReference type="Proteomes" id="UP000582213"/>
    </source>
</evidence>
<dbReference type="Proteomes" id="UP000427373">
    <property type="component" value="Chromosome"/>
</dbReference>